<dbReference type="EMBL" id="JARJCM010000128">
    <property type="protein sequence ID" value="KAJ7027164.1"/>
    <property type="molecule type" value="Genomic_DNA"/>
</dbReference>
<proteinExistence type="predicted"/>
<protein>
    <submittedName>
        <fullName evidence="2">Uncharacterized protein</fullName>
    </submittedName>
</protein>
<feature type="non-terminal residue" evidence="2">
    <location>
        <position position="1"/>
    </location>
</feature>
<sequence>YILYECALVHWLVPVGVSADPDTGMWVVEPERERGVLTLAIVNVDTIARAARSLPVYGTTALPEKFHISDSLDAFDYY</sequence>
<keyword evidence="3" id="KW-1185">Reference proteome</keyword>
<gene>
    <name evidence="2" type="ORF">C8F04DRAFT_965540</name>
</gene>
<organism evidence="2 3">
    <name type="scientific">Mycena alexandri</name>
    <dbReference type="NCBI Taxonomy" id="1745969"/>
    <lineage>
        <taxon>Eukaryota</taxon>
        <taxon>Fungi</taxon>
        <taxon>Dikarya</taxon>
        <taxon>Basidiomycota</taxon>
        <taxon>Agaricomycotina</taxon>
        <taxon>Agaricomycetes</taxon>
        <taxon>Agaricomycetidae</taxon>
        <taxon>Agaricales</taxon>
        <taxon>Marasmiineae</taxon>
        <taxon>Mycenaceae</taxon>
        <taxon>Mycena</taxon>
    </lineage>
</organism>
<evidence type="ECO:0000313" key="2">
    <source>
        <dbReference type="EMBL" id="KAJ7027164.1"/>
    </source>
</evidence>
<feature type="signal peptide" evidence="1">
    <location>
        <begin position="1"/>
        <end position="19"/>
    </location>
</feature>
<keyword evidence="1" id="KW-0732">Signal</keyword>
<comment type="caution">
    <text evidence="2">The sequence shown here is derived from an EMBL/GenBank/DDBJ whole genome shotgun (WGS) entry which is preliminary data.</text>
</comment>
<dbReference type="Proteomes" id="UP001218188">
    <property type="component" value="Unassembled WGS sequence"/>
</dbReference>
<accession>A0AAD6SGJ2</accession>
<evidence type="ECO:0000313" key="3">
    <source>
        <dbReference type="Proteomes" id="UP001218188"/>
    </source>
</evidence>
<name>A0AAD6SGJ2_9AGAR</name>
<dbReference type="AlphaFoldDB" id="A0AAD6SGJ2"/>
<reference evidence="2" key="1">
    <citation type="submission" date="2023-03" db="EMBL/GenBank/DDBJ databases">
        <title>Massive genome expansion in bonnet fungi (Mycena s.s.) driven by repeated elements and novel gene families across ecological guilds.</title>
        <authorList>
            <consortium name="Lawrence Berkeley National Laboratory"/>
            <person name="Harder C.B."/>
            <person name="Miyauchi S."/>
            <person name="Viragh M."/>
            <person name="Kuo A."/>
            <person name="Thoen E."/>
            <person name="Andreopoulos B."/>
            <person name="Lu D."/>
            <person name="Skrede I."/>
            <person name="Drula E."/>
            <person name="Henrissat B."/>
            <person name="Morin E."/>
            <person name="Kohler A."/>
            <person name="Barry K."/>
            <person name="LaButti K."/>
            <person name="Morin E."/>
            <person name="Salamov A."/>
            <person name="Lipzen A."/>
            <person name="Mereny Z."/>
            <person name="Hegedus B."/>
            <person name="Baldrian P."/>
            <person name="Stursova M."/>
            <person name="Weitz H."/>
            <person name="Taylor A."/>
            <person name="Grigoriev I.V."/>
            <person name="Nagy L.G."/>
            <person name="Martin F."/>
            <person name="Kauserud H."/>
        </authorList>
    </citation>
    <scope>NUCLEOTIDE SEQUENCE</scope>
    <source>
        <strain evidence="2">CBHHK200</strain>
    </source>
</reference>
<evidence type="ECO:0000256" key="1">
    <source>
        <dbReference type="SAM" id="SignalP"/>
    </source>
</evidence>
<feature type="chain" id="PRO_5042289974" evidence="1">
    <location>
        <begin position="20"/>
        <end position="78"/>
    </location>
</feature>